<reference evidence="1 2" key="1">
    <citation type="journal article" date="2018" name="BMC Genomics">
        <title>The genome of Naegleria lovaniensis, the basis for a comparative approach to unravel pathogenicity factors of the human pathogenic amoeba N. fowleri.</title>
        <authorList>
            <person name="Liechti N."/>
            <person name="Schurch N."/>
            <person name="Bruggmann R."/>
            <person name="Wittwer M."/>
        </authorList>
    </citation>
    <scope>NUCLEOTIDE SEQUENCE [LARGE SCALE GENOMIC DNA]</scope>
    <source>
        <strain evidence="1 2">ATCC 30569</strain>
    </source>
</reference>
<dbReference type="RefSeq" id="XP_044545603.1">
    <property type="nucleotide sequence ID" value="XM_044698565.1"/>
</dbReference>
<dbReference type="GeneID" id="68100938"/>
<dbReference type="Gene3D" id="2.130.10.30">
    <property type="entry name" value="Regulator of chromosome condensation 1/beta-lactamase-inhibitor protein II"/>
    <property type="match status" value="1"/>
</dbReference>
<evidence type="ECO:0000313" key="1">
    <source>
        <dbReference type="EMBL" id="KAG2378341.1"/>
    </source>
</evidence>
<evidence type="ECO:0000313" key="2">
    <source>
        <dbReference type="Proteomes" id="UP000816034"/>
    </source>
</evidence>
<organism evidence="1 2">
    <name type="scientific">Naegleria lovaniensis</name>
    <name type="common">Amoeba</name>
    <dbReference type="NCBI Taxonomy" id="51637"/>
    <lineage>
        <taxon>Eukaryota</taxon>
        <taxon>Discoba</taxon>
        <taxon>Heterolobosea</taxon>
        <taxon>Tetramitia</taxon>
        <taxon>Eutetramitia</taxon>
        <taxon>Vahlkampfiidae</taxon>
        <taxon>Naegleria</taxon>
    </lineage>
</organism>
<sequence>MKTSLRKEDHHAESVWYCGLQANSGFRYEQGFEPSFLKLLYKPSCLSRTKNIKSKKKIKLFCDEEKKQYGDDEPLKFSFVCSGGDLNVSYSLIFLWGQETKFFLSISSKLHYLRKVTFHELFKGMKKANLGLPTSKEMKRVVCNNCSHVIFEMMDDRLFIYDVESFKMKPFKVHRRGDLIAIGAGTMSPYFLLYTKQDPTQFIAYQCETETEEAFPVPDDKTKIKFMTSYCNDLFIFILEDNKFYIRKYGSEACGFDYYPKGRMVYVETPFEKRSPVIQISSGYAHLAILLQSGAVFVRGLNDHGQLTSHPEIIIEDLFFELNISSPIQSLCCGSICTCLISVTGEIIFIGPVVLELKKQSNIDQKFRGYNKIWVLNKEYDDQEVSLGPWHAFIYRKRFPIRKSDWLFFLKLKELTGRSALSDIMFSFNENSDSCSPMKVFQNILNLTQKILKK</sequence>
<keyword evidence="2" id="KW-1185">Reference proteome</keyword>
<dbReference type="InterPro" id="IPR009091">
    <property type="entry name" value="RCC1/BLIP-II"/>
</dbReference>
<accession>A0AA88KHM7</accession>
<dbReference type="AlphaFoldDB" id="A0AA88KHM7"/>
<proteinExistence type="predicted"/>
<name>A0AA88KHM7_NAELO</name>
<dbReference type="SUPFAM" id="SSF50985">
    <property type="entry name" value="RCC1/BLIP-II"/>
    <property type="match status" value="1"/>
</dbReference>
<gene>
    <name evidence="1" type="ORF">C9374_008484</name>
</gene>
<dbReference type="Pfam" id="PF13540">
    <property type="entry name" value="RCC1_2"/>
    <property type="match status" value="1"/>
</dbReference>
<dbReference type="Proteomes" id="UP000816034">
    <property type="component" value="Unassembled WGS sequence"/>
</dbReference>
<dbReference type="EMBL" id="PYSW02000034">
    <property type="protein sequence ID" value="KAG2378341.1"/>
    <property type="molecule type" value="Genomic_DNA"/>
</dbReference>
<comment type="caution">
    <text evidence="1">The sequence shown here is derived from an EMBL/GenBank/DDBJ whole genome shotgun (WGS) entry which is preliminary data.</text>
</comment>
<protein>
    <submittedName>
        <fullName evidence="1">Uncharacterized protein</fullName>
    </submittedName>
</protein>